<sequence>MRGSQVEINGEGIYGLIETALSIGRHYRWPERQSIATLIPDIFALNLVIEESSAMVLSELTAEISQIARTSGFSFSVERMTIEDEIAVVSANYITADWKYKHRVMNVSTFEKISDGLETLLREIGETKRMAYVTENIHCSGDQAHLSCICYTLNNLVHDIFDESCDTKHNVSAILTACQKIAAAIAELGFNRWVDPPAEKRAGRLDYLFYGYELLKYVQECMHYFSIIQNPDILVLLQSVDWSTVDEIRKYLEPF</sequence>
<reference evidence="3" key="1">
    <citation type="submission" date="2016-06" db="UniProtKB">
        <authorList>
            <consortium name="WormBaseParasite"/>
        </authorList>
    </citation>
    <scope>IDENTIFICATION</scope>
</reference>
<accession>A0A183EM30</accession>
<dbReference type="Proteomes" id="UP000271098">
    <property type="component" value="Unassembled WGS sequence"/>
</dbReference>
<dbReference type="EMBL" id="UYRT01094041">
    <property type="protein sequence ID" value="VDN39336.1"/>
    <property type="molecule type" value="Genomic_DNA"/>
</dbReference>
<dbReference type="AlphaFoldDB" id="A0A183EM30"/>
<protein>
    <submittedName>
        <fullName evidence="3">Exocyst complex component Sec8</fullName>
    </submittedName>
</protein>
<evidence type="ECO:0000313" key="3">
    <source>
        <dbReference type="WBParaSite" id="GPUH_0002204801-mRNA-1"/>
    </source>
</evidence>
<dbReference type="OrthoDB" id="1607513at2759"/>
<dbReference type="WBParaSite" id="GPUH_0002204801-mRNA-1">
    <property type="protein sequence ID" value="GPUH_0002204801-mRNA-1"/>
    <property type="gene ID" value="GPUH_0002204801"/>
</dbReference>
<evidence type="ECO:0000313" key="1">
    <source>
        <dbReference type="EMBL" id="VDN39336.1"/>
    </source>
</evidence>
<gene>
    <name evidence="1" type="ORF">GPUH_LOCUS22021</name>
</gene>
<evidence type="ECO:0000313" key="2">
    <source>
        <dbReference type="Proteomes" id="UP000271098"/>
    </source>
</evidence>
<keyword evidence="2" id="KW-1185">Reference proteome</keyword>
<organism evidence="3">
    <name type="scientific">Gongylonema pulchrum</name>
    <dbReference type="NCBI Taxonomy" id="637853"/>
    <lineage>
        <taxon>Eukaryota</taxon>
        <taxon>Metazoa</taxon>
        <taxon>Ecdysozoa</taxon>
        <taxon>Nematoda</taxon>
        <taxon>Chromadorea</taxon>
        <taxon>Rhabditida</taxon>
        <taxon>Spirurina</taxon>
        <taxon>Spiruromorpha</taxon>
        <taxon>Spiruroidea</taxon>
        <taxon>Gongylonematidae</taxon>
        <taxon>Gongylonema</taxon>
    </lineage>
</organism>
<name>A0A183EM30_9BILA</name>
<proteinExistence type="predicted"/>
<reference evidence="1 2" key="2">
    <citation type="submission" date="2018-11" db="EMBL/GenBank/DDBJ databases">
        <authorList>
            <consortium name="Pathogen Informatics"/>
        </authorList>
    </citation>
    <scope>NUCLEOTIDE SEQUENCE [LARGE SCALE GENOMIC DNA]</scope>
</reference>